<organism evidence="1 2">
    <name type="scientific">Diphasiastrum complanatum</name>
    <name type="common">Issler's clubmoss</name>
    <name type="synonym">Lycopodium complanatum</name>
    <dbReference type="NCBI Taxonomy" id="34168"/>
    <lineage>
        <taxon>Eukaryota</taxon>
        <taxon>Viridiplantae</taxon>
        <taxon>Streptophyta</taxon>
        <taxon>Embryophyta</taxon>
        <taxon>Tracheophyta</taxon>
        <taxon>Lycopodiopsida</taxon>
        <taxon>Lycopodiales</taxon>
        <taxon>Lycopodiaceae</taxon>
        <taxon>Lycopodioideae</taxon>
        <taxon>Diphasiastrum</taxon>
    </lineage>
</organism>
<comment type="caution">
    <text evidence="1">The sequence shown here is derived from an EMBL/GenBank/DDBJ whole genome shotgun (WGS) entry which is preliminary data.</text>
</comment>
<name>A0ACC2BD94_DIPCM</name>
<reference evidence="2" key="1">
    <citation type="journal article" date="2024" name="Proc. Natl. Acad. Sci. U.S.A.">
        <title>Extraordinary preservation of gene collinearity over three hundred million years revealed in homosporous lycophytes.</title>
        <authorList>
            <person name="Li C."/>
            <person name="Wickell D."/>
            <person name="Kuo L.Y."/>
            <person name="Chen X."/>
            <person name="Nie B."/>
            <person name="Liao X."/>
            <person name="Peng D."/>
            <person name="Ji J."/>
            <person name="Jenkins J."/>
            <person name="Williams M."/>
            <person name="Shu S."/>
            <person name="Plott C."/>
            <person name="Barry K."/>
            <person name="Rajasekar S."/>
            <person name="Grimwood J."/>
            <person name="Han X."/>
            <person name="Sun S."/>
            <person name="Hou Z."/>
            <person name="He W."/>
            <person name="Dai G."/>
            <person name="Sun C."/>
            <person name="Schmutz J."/>
            <person name="Leebens-Mack J.H."/>
            <person name="Li F.W."/>
            <person name="Wang L."/>
        </authorList>
    </citation>
    <scope>NUCLEOTIDE SEQUENCE [LARGE SCALE GENOMIC DNA]</scope>
    <source>
        <strain evidence="2">cv. PW_Plant_1</strain>
    </source>
</reference>
<dbReference type="Proteomes" id="UP001162992">
    <property type="component" value="Chromosome 16"/>
</dbReference>
<proteinExistence type="predicted"/>
<protein>
    <submittedName>
        <fullName evidence="1">Uncharacterized protein</fullName>
    </submittedName>
</protein>
<accession>A0ACC2BD94</accession>
<gene>
    <name evidence="1" type="ORF">O6H91_16G070000</name>
</gene>
<sequence length="755" mass="85118">MGSPHIHQSLKHLGESINSLLGSKIDLTVTWAESVKLIIEDLSVNSYPSSPSITYASDYKDEELTKSTEGLEGDLVVSKAAHALSTLNRKLALNKYLDLKGNIRVFCRVRPLLQNEQRARLGPKVTPETDEVKVETSGKLRSYKFDRVFLPVCLQDEIFAEVEPIIRSALDGYNVCIFAYGQTGTGKTFTMVVIIPKISVLIFVAMLSAAFEKGKFERKVDCLQEGTKGSPGIVPRTLQHLFYEVSLDKSIDYTFTISMLEVYKGYLQDLLVPNHNRMTDAQTKRLTIQMRSTGIEVENLTEVEITNVNQACRLYWKGSHARSTSWTTANETSSRSHCLFRITISSCYKRAGVKCLSKLWLIDLGGSERFFKTHANGQTLEEGKALNVSLSALGDVISALQKRQPHIPYRNSKLTQILRDCMGKNSKALMLVHVSPKEDDLGETLCSLGFASRARGIHLEKELSSMQMARQEKEAIMADVLSKMKVHEDECQRLNIKIQRLESALKEKRKYLGFHEQGNKLHDKDHIPLKTEDDGRPVISSNVAAGLHALPRFMTPTFSSRCKNRVPLDHLDSNWQDTGKRSGSTHMFVNYVSRKFLNKDLKFQMENLSSASLRAVLKSNQKMLKAEQNEEKQKTKNGSLTITRKTVPNTTEYKSKDRESAIRSEKKAGNKNQATMKNDRVAAFSPTTVNRIKESLLHGLSRNNDQVSSPTSSPRLRSERRDKHSTADSDKKSSKVRRRLTLECSRKISVEKRSP</sequence>
<keyword evidence="2" id="KW-1185">Reference proteome</keyword>
<evidence type="ECO:0000313" key="2">
    <source>
        <dbReference type="Proteomes" id="UP001162992"/>
    </source>
</evidence>
<evidence type="ECO:0000313" key="1">
    <source>
        <dbReference type="EMBL" id="KAJ7527772.1"/>
    </source>
</evidence>
<dbReference type="EMBL" id="CM055107">
    <property type="protein sequence ID" value="KAJ7527772.1"/>
    <property type="molecule type" value="Genomic_DNA"/>
</dbReference>